<comment type="subcellular location">
    <subcellularLocation>
        <location evidence="1">Cytoplasm</location>
    </subcellularLocation>
</comment>
<feature type="domain" description="Metalloprotease TldD/E N-terminal" evidence="7">
    <location>
        <begin position="37"/>
        <end position="101"/>
    </location>
</feature>
<organism evidence="10 11">
    <name type="scientific">Endozoicomonas elysicola</name>
    <dbReference type="NCBI Taxonomy" id="305900"/>
    <lineage>
        <taxon>Bacteria</taxon>
        <taxon>Pseudomonadati</taxon>
        <taxon>Pseudomonadota</taxon>
        <taxon>Gammaproteobacteria</taxon>
        <taxon>Oceanospirillales</taxon>
        <taxon>Endozoicomonadaceae</taxon>
        <taxon>Endozoicomonas</taxon>
    </lineage>
</organism>
<keyword evidence="5" id="KW-0378">Hydrolase</keyword>
<feature type="domain" description="Metalloprotease TldD/E central" evidence="9">
    <location>
        <begin position="130"/>
        <end position="237"/>
    </location>
</feature>
<dbReference type="InterPro" id="IPR002510">
    <property type="entry name" value="Metalloprtase-TldD/E_N"/>
</dbReference>
<keyword evidence="6" id="KW-0482">Metalloprotease</keyword>
<accession>A0A081KFX9</accession>
<dbReference type="RefSeq" id="WP_020583203.1">
    <property type="nucleotide sequence ID" value="NZ_JOJP01000001.1"/>
</dbReference>
<sequence length="453" mass="48439">MGESSNAVLDPRSEEARLKTLANDILDEAARQGADACEVGISMDAGLSASVRMGEVETVEFNRDQGLGITVYLGKRKGSASTSDSSLQAIRETVKAACDIARYTSEDPYAGLADATLMADGESLPDLDLYHPWGIDAQQAIDLALQCEDAGRAYSNKIINSDGASVSSHQGCRVYGNSHGFVGSYVSSRHSLSAVLIGMQGDEMQRDYWYTVNRNANELEKAIAVGKKAAERTVRRLGARKVGTAEVPVLFAPEVASGLISHFLGAISGGSLYRQASFLLDHLGKPIFPEWMRIHEQPLLKNMLGSASFDNDGLATYAKDFITDGILQHYILSTYSARKLGMDSTGNAGGVNNLFVESNAGDQSELLKQMGTGLLVTELMGQGVNTVTGDYSRGAGGFWVENGEIQFPVSEVTIAGNLKDIYRNIVAVGNDVDKRGNIQTGSILISSMKLAGE</sequence>
<evidence type="ECO:0000256" key="4">
    <source>
        <dbReference type="ARBA" id="ARBA00022670"/>
    </source>
</evidence>
<comment type="caution">
    <text evidence="10">The sequence shown here is derived from an EMBL/GenBank/DDBJ whole genome shotgun (WGS) entry which is preliminary data.</text>
</comment>
<dbReference type="Pfam" id="PF19290">
    <property type="entry name" value="PmbA_TldD_2nd"/>
    <property type="match status" value="1"/>
</dbReference>
<evidence type="ECO:0000259" key="7">
    <source>
        <dbReference type="Pfam" id="PF01523"/>
    </source>
</evidence>
<keyword evidence="3" id="KW-0963">Cytoplasm</keyword>
<evidence type="ECO:0000256" key="6">
    <source>
        <dbReference type="ARBA" id="ARBA00023049"/>
    </source>
</evidence>
<dbReference type="InterPro" id="IPR045569">
    <property type="entry name" value="Metalloprtase-TldD/E_C"/>
</dbReference>
<evidence type="ECO:0000313" key="11">
    <source>
        <dbReference type="Proteomes" id="UP000027997"/>
    </source>
</evidence>
<gene>
    <name evidence="10" type="primary">pmbA</name>
    <name evidence="10" type="ORF">GV64_22125</name>
</gene>
<dbReference type="AlphaFoldDB" id="A0A081KFX9"/>
<dbReference type="Proteomes" id="UP000027997">
    <property type="component" value="Unassembled WGS sequence"/>
</dbReference>
<evidence type="ECO:0000256" key="2">
    <source>
        <dbReference type="ARBA" id="ARBA00005836"/>
    </source>
</evidence>
<dbReference type="GO" id="GO:0005829">
    <property type="term" value="C:cytosol"/>
    <property type="evidence" value="ECO:0007669"/>
    <property type="project" value="TreeGrafter"/>
</dbReference>
<dbReference type="EMBL" id="JOJP01000001">
    <property type="protein sequence ID" value="KEI73055.1"/>
    <property type="molecule type" value="Genomic_DNA"/>
</dbReference>
<evidence type="ECO:0000256" key="3">
    <source>
        <dbReference type="ARBA" id="ARBA00022490"/>
    </source>
</evidence>
<reference evidence="10 11" key="1">
    <citation type="submission" date="2014-06" db="EMBL/GenBank/DDBJ databases">
        <title>Whole Genome Sequences of Three Symbiotic Endozoicomonas Bacteria.</title>
        <authorList>
            <person name="Neave M.J."/>
            <person name="Apprill A."/>
            <person name="Voolstra C.R."/>
        </authorList>
    </citation>
    <scope>NUCLEOTIDE SEQUENCE [LARGE SCALE GENOMIC DNA]</scope>
    <source>
        <strain evidence="10 11">DSM 22380</strain>
    </source>
</reference>
<dbReference type="SUPFAM" id="SSF111283">
    <property type="entry name" value="Putative modulator of DNA gyrase, PmbA/TldD"/>
    <property type="match status" value="1"/>
</dbReference>
<comment type="similarity">
    <text evidence="2">Belongs to the peptidase U62 family.</text>
</comment>
<dbReference type="GO" id="GO:0008237">
    <property type="term" value="F:metallopeptidase activity"/>
    <property type="evidence" value="ECO:0007669"/>
    <property type="project" value="UniProtKB-KW"/>
</dbReference>
<dbReference type="Pfam" id="PF01523">
    <property type="entry name" value="PmbA_TldD_1st"/>
    <property type="match status" value="1"/>
</dbReference>
<dbReference type="PANTHER" id="PTHR43421:SF1">
    <property type="entry name" value="METALLOPROTEASE PMBA"/>
    <property type="match status" value="1"/>
</dbReference>
<evidence type="ECO:0000256" key="1">
    <source>
        <dbReference type="ARBA" id="ARBA00004496"/>
    </source>
</evidence>
<dbReference type="InterPro" id="IPR036059">
    <property type="entry name" value="TldD/PmbA_sf"/>
</dbReference>
<evidence type="ECO:0000259" key="9">
    <source>
        <dbReference type="Pfam" id="PF19290"/>
    </source>
</evidence>
<dbReference type="eggNOG" id="COG0312">
    <property type="taxonomic scope" value="Bacteria"/>
</dbReference>
<evidence type="ECO:0000313" key="10">
    <source>
        <dbReference type="EMBL" id="KEI73055.1"/>
    </source>
</evidence>
<feature type="domain" description="Metalloprotease TldD/E C-terminal" evidence="8">
    <location>
        <begin position="245"/>
        <end position="452"/>
    </location>
</feature>
<keyword evidence="11" id="KW-1185">Reference proteome</keyword>
<protein>
    <submittedName>
        <fullName evidence="10">Peptidase PmbA</fullName>
    </submittedName>
</protein>
<evidence type="ECO:0000259" key="8">
    <source>
        <dbReference type="Pfam" id="PF19289"/>
    </source>
</evidence>
<name>A0A081KFX9_9GAMM</name>
<proteinExistence type="inferred from homology"/>
<dbReference type="InterPro" id="IPR047657">
    <property type="entry name" value="PmbA"/>
</dbReference>
<dbReference type="Pfam" id="PF19289">
    <property type="entry name" value="PmbA_TldD_3rd"/>
    <property type="match status" value="1"/>
</dbReference>
<dbReference type="InterPro" id="IPR045570">
    <property type="entry name" value="Metalloprtase-TldD/E_cen_dom"/>
</dbReference>
<dbReference type="FunFam" id="3.30.2290.10:FF:000002">
    <property type="entry name" value="Metalloprotease PmbA homolog"/>
    <property type="match status" value="1"/>
</dbReference>
<dbReference type="GO" id="GO:0006508">
    <property type="term" value="P:proteolysis"/>
    <property type="evidence" value="ECO:0007669"/>
    <property type="project" value="UniProtKB-KW"/>
</dbReference>
<evidence type="ECO:0000256" key="5">
    <source>
        <dbReference type="ARBA" id="ARBA00022801"/>
    </source>
</evidence>
<keyword evidence="4" id="KW-0645">Protease</keyword>
<dbReference type="NCBIfam" id="NF008268">
    <property type="entry name" value="PRK11040.1"/>
    <property type="match status" value="1"/>
</dbReference>
<dbReference type="Gene3D" id="3.30.2290.10">
    <property type="entry name" value="PmbA/TldD superfamily"/>
    <property type="match status" value="1"/>
</dbReference>
<dbReference type="STRING" id="305900.GV64_22125"/>
<dbReference type="InterPro" id="IPR035068">
    <property type="entry name" value="TldD/PmbA_N"/>
</dbReference>
<dbReference type="PANTHER" id="PTHR43421">
    <property type="entry name" value="METALLOPROTEASE PMBA"/>
    <property type="match status" value="1"/>
</dbReference>